<comment type="subcellular location">
    <subcellularLocation>
        <location evidence="6">Cytoplasm</location>
    </subcellularLocation>
</comment>
<evidence type="ECO:0000313" key="8">
    <source>
        <dbReference type="Proteomes" id="UP001317532"/>
    </source>
</evidence>
<keyword evidence="4 6" id="KW-0368">Histidine biosynthesis</keyword>
<dbReference type="PANTHER" id="PTHR23133:SF2">
    <property type="entry name" value="IMIDAZOLEGLYCEROL-PHOSPHATE DEHYDRATASE"/>
    <property type="match status" value="1"/>
</dbReference>
<evidence type="ECO:0000256" key="1">
    <source>
        <dbReference type="ARBA" id="ARBA00005047"/>
    </source>
</evidence>
<accession>A0AAN2CBK8</accession>
<gene>
    <name evidence="7" type="primary">hisB</name>
    <name evidence="7" type="ORF">WPS_31930</name>
</gene>
<comment type="pathway">
    <text evidence="1 6">Amino-acid biosynthesis; L-histidine biosynthesis; L-histidine from 5-phospho-alpha-D-ribose 1-diphosphate: step 6/9.</text>
</comment>
<dbReference type="InterPro" id="IPR020565">
    <property type="entry name" value="ImidazoleglycerP_deHydtase_CS"/>
</dbReference>
<evidence type="ECO:0000256" key="6">
    <source>
        <dbReference type="RuleBase" id="RU000599"/>
    </source>
</evidence>
<dbReference type="PROSITE" id="PS00954">
    <property type="entry name" value="IGP_DEHYDRATASE_1"/>
    <property type="match status" value="1"/>
</dbReference>
<proteinExistence type="inferred from homology"/>
<keyword evidence="5 6" id="KW-0456">Lyase</keyword>
<comment type="similarity">
    <text evidence="6">Belongs to the imidazoleglycerol-phosphate dehydratase family.</text>
</comment>
<dbReference type="AlphaFoldDB" id="A0AAN2CBK8"/>
<dbReference type="SUPFAM" id="SSF54211">
    <property type="entry name" value="Ribosomal protein S5 domain 2-like"/>
    <property type="match status" value="2"/>
</dbReference>
<dbReference type="InterPro" id="IPR020568">
    <property type="entry name" value="Ribosomal_Su5_D2-typ_SF"/>
</dbReference>
<dbReference type="PANTHER" id="PTHR23133">
    <property type="entry name" value="IMIDAZOLEGLYCEROL-PHOSPHATE DEHYDRATASE HIS7"/>
    <property type="match status" value="1"/>
</dbReference>
<dbReference type="Pfam" id="PF00475">
    <property type="entry name" value="IGPD"/>
    <property type="match status" value="1"/>
</dbReference>
<dbReference type="EC" id="4.2.1.19" evidence="6"/>
<keyword evidence="8" id="KW-1185">Reference proteome</keyword>
<dbReference type="GO" id="GO:0000105">
    <property type="term" value="P:L-histidine biosynthetic process"/>
    <property type="evidence" value="ECO:0007669"/>
    <property type="project" value="UniProtKB-KW"/>
</dbReference>
<dbReference type="InterPro" id="IPR038494">
    <property type="entry name" value="IGPD_sf"/>
</dbReference>
<name>A0AAN2CBK8_UNVUL</name>
<dbReference type="PROSITE" id="PS00955">
    <property type="entry name" value="IGP_DEHYDRATASE_2"/>
    <property type="match status" value="1"/>
</dbReference>
<reference evidence="7 8" key="1">
    <citation type="journal article" date="2022" name="ISME Commun">
        <title>Vulcanimicrobium alpinus gen. nov. sp. nov., the first cultivated representative of the candidate phylum 'Eremiobacterota', is a metabolically versatile aerobic anoxygenic phototroph.</title>
        <authorList>
            <person name="Yabe S."/>
            <person name="Muto K."/>
            <person name="Abe K."/>
            <person name="Yokota A."/>
            <person name="Staudigel H."/>
            <person name="Tebo B.M."/>
        </authorList>
    </citation>
    <scope>NUCLEOTIDE SEQUENCE [LARGE SCALE GENOMIC DNA]</scope>
    <source>
        <strain evidence="7 8">WC8-2</strain>
    </source>
</reference>
<evidence type="ECO:0000256" key="4">
    <source>
        <dbReference type="ARBA" id="ARBA00023102"/>
    </source>
</evidence>
<dbReference type="InterPro" id="IPR000807">
    <property type="entry name" value="ImidazoleglycerolP_deHydtase"/>
</dbReference>
<organism evidence="7 8">
    <name type="scientific">Vulcanimicrobium alpinum</name>
    <dbReference type="NCBI Taxonomy" id="3016050"/>
    <lineage>
        <taxon>Bacteria</taxon>
        <taxon>Bacillati</taxon>
        <taxon>Vulcanimicrobiota</taxon>
        <taxon>Vulcanimicrobiia</taxon>
        <taxon>Vulcanimicrobiales</taxon>
        <taxon>Vulcanimicrobiaceae</taxon>
        <taxon>Vulcanimicrobium</taxon>
    </lineage>
</organism>
<comment type="catalytic activity">
    <reaction evidence="6">
        <text>D-erythro-1-(imidazol-4-yl)glycerol 3-phosphate = 3-(imidazol-4-yl)-2-oxopropyl phosphate + H2O</text>
        <dbReference type="Rhea" id="RHEA:11040"/>
        <dbReference type="ChEBI" id="CHEBI:15377"/>
        <dbReference type="ChEBI" id="CHEBI:57766"/>
        <dbReference type="ChEBI" id="CHEBI:58278"/>
        <dbReference type="EC" id="4.2.1.19"/>
    </reaction>
</comment>
<dbReference type="EMBL" id="AP025523">
    <property type="protein sequence ID" value="BDE07917.1"/>
    <property type="molecule type" value="Genomic_DNA"/>
</dbReference>
<dbReference type="KEGG" id="vab:WPS_31930"/>
<dbReference type="Gene3D" id="3.30.230.40">
    <property type="entry name" value="Imidazole glycerol phosphate dehydratase, domain 1"/>
    <property type="match status" value="2"/>
</dbReference>
<sequence>MLTALATHAGLGLELHAHGDGMDHHHLVEDVGIALGRAIDEALGDKRGIARFGSIAVPLDDALVQCAVDLSGRPWLTYDVPFSVDRVGALPTELVPHFFRSVVDHGKFNLHLLRWGGTNNHHLCEAAFKAFARAFAQAKAVTGSGEVPSTKGTLGEN</sequence>
<keyword evidence="3" id="KW-0028">Amino-acid biosynthesis</keyword>
<dbReference type="Proteomes" id="UP001317532">
    <property type="component" value="Chromosome"/>
</dbReference>
<evidence type="ECO:0000256" key="5">
    <source>
        <dbReference type="ARBA" id="ARBA00023239"/>
    </source>
</evidence>
<evidence type="ECO:0000313" key="7">
    <source>
        <dbReference type="EMBL" id="BDE07917.1"/>
    </source>
</evidence>
<evidence type="ECO:0000256" key="3">
    <source>
        <dbReference type="ARBA" id="ARBA00022605"/>
    </source>
</evidence>
<protein>
    <recommendedName>
        <fullName evidence="2 6">Imidazoleglycerol-phosphate dehydratase</fullName>
        <ecNumber evidence="6">4.2.1.19</ecNumber>
    </recommendedName>
</protein>
<evidence type="ECO:0000256" key="2">
    <source>
        <dbReference type="ARBA" id="ARBA00016664"/>
    </source>
</evidence>
<dbReference type="FunFam" id="3.30.230.40:FF:000001">
    <property type="entry name" value="Imidazoleglycerol-phosphate dehydratase HisB"/>
    <property type="match status" value="1"/>
</dbReference>
<dbReference type="GO" id="GO:0004424">
    <property type="term" value="F:imidazoleglycerol-phosphate dehydratase activity"/>
    <property type="evidence" value="ECO:0007669"/>
    <property type="project" value="UniProtKB-EC"/>
</dbReference>
<dbReference type="GO" id="GO:0005737">
    <property type="term" value="C:cytoplasm"/>
    <property type="evidence" value="ECO:0007669"/>
    <property type="project" value="UniProtKB-SubCell"/>
</dbReference>